<dbReference type="AlphaFoldDB" id="A0AAD7UDG6"/>
<accession>A0AAD7UDG6</accession>
<feature type="transmembrane region" description="Helical" evidence="8">
    <location>
        <begin position="344"/>
        <end position="368"/>
    </location>
</feature>
<evidence type="ECO:0000256" key="2">
    <source>
        <dbReference type="ARBA" id="ARBA00010157"/>
    </source>
</evidence>
<evidence type="ECO:0000256" key="8">
    <source>
        <dbReference type="SAM" id="Phobius"/>
    </source>
</evidence>
<feature type="transmembrane region" description="Helical" evidence="8">
    <location>
        <begin position="226"/>
        <end position="254"/>
    </location>
</feature>
<evidence type="ECO:0000313" key="11">
    <source>
        <dbReference type="Proteomes" id="UP001230188"/>
    </source>
</evidence>
<feature type="region of interest" description="Disordered" evidence="7">
    <location>
        <begin position="824"/>
        <end position="860"/>
    </location>
</feature>
<name>A0AAD7UDG6_9STRA</name>
<feature type="transmembrane region" description="Helical" evidence="8">
    <location>
        <begin position="670"/>
        <end position="689"/>
    </location>
</feature>
<dbReference type="PANTHER" id="PTHR33406">
    <property type="entry name" value="MEMBRANE PROTEIN MJ1562-RELATED"/>
    <property type="match status" value="1"/>
</dbReference>
<dbReference type="EMBL" id="JAQMWT010000427">
    <property type="protein sequence ID" value="KAJ8601504.1"/>
    <property type="molecule type" value="Genomic_DNA"/>
</dbReference>
<dbReference type="GO" id="GO:0005886">
    <property type="term" value="C:plasma membrane"/>
    <property type="evidence" value="ECO:0007669"/>
    <property type="project" value="UniProtKB-SubCell"/>
</dbReference>
<proteinExistence type="inferred from homology"/>
<keyword evidence="6 8" id="KW-0472">Membrane</keyword>
<keyword evidence="11" id="KW-1185">Reference proteome</keyword>
<comment type="similarity">
    <text evidence="2">Belongs to the resistance-nodulation-cell division (RND) (TC 2.A.6) family. MmpL subfamily.</text>
</comment>
<evidence type="ECO:0000256" key="4">
    <source>
        <dbReference type="ARBA" id="ARBA00022692"/>
    </source>
</evidence>
<organism evidence="10 11">
    <name type="scientific">Chrysophaeum taylorii</name>
    <dbReference type="NCBI Taxonomy" id="2483200"/>
    <lineage>
        <taxon>Eukaryota</taxon>
        <taxon>Sar</taxon>
        <taxon>Stramenopiles</taxon>
        <taxon>Ochrophyta</taxon>
        <taxon>Pelagophyceae</taxon>
        <taxon>Pelagomonadales</taxon>
        <taxon>Pelagomonadaceae</taxon>
        <taxon>Chrysophaeum</taxon>
    </lineage>
</organism>
<evidence type="ECO:0000256" key="5">
    <source>
        <dbReference type="ARBA" id="ARBA00022989"/>
    </source>
</evidence>
<keyword evidence="5 8" id="KW-1133">Transmembrane helix</keyword>
<comment type="caution">
    <text evidence="10">The sequence shown here is derived from an EMBL/GenBank/DDBJ whole genome shotgun (WGS) entry which is preliminary data.</text>
</comment>
<dbReference type="Gene3D" id="1.20.1640.10">
    <property type="entry name" value="Multidrug efflux transporter AcrB transmembrane domain"/>
    <property type="match status" value="2"/>
</dbReference>
<comment type="subcellular location">
    <subcellularLocation>
        <location evidence="1">Cell membrane</location>
        <topology evidence="1">Multi-pass membrane protein</topology>
    </subcellularLocation>
</comment>
<feature type="compositionally biased region" description="Basic and acidic residues" evidence="7">
    <location>
        <begin position="413"/>
        <end position="422"/>
    </location>
</feature>
<keyword evidence="4 8" id="KW-0812">Transmembrane</keyword>
<dbReference type="InterPro" id="IPR050545">
    <property type="entry name" value="Mycobact_MmpL"/>
</dbReference>
<evidence type="ECO:0000256" key="6">
    <source>
        <dbReference type="ARBA" id="ARBA00023136"/>
    </source>
</evidence>
<feature type="transmembrane region" description="Helical" evidence="8">
    <location>
        <begin position="316"/>
        <end position="337"/>
    </location>
</feature>
<evidence type="ECO:0000259" key="9">
    <source>
        <dbReference type="Pfam" id="PF03176"/>
    </source>
</evidence>
<dbReference type="SUPFAM" id="SSF82866">
    <property type="entry name" value="Multidrug efflux transporter AcrB transmembrane domain"/>
    <property type="match status" value="2"/>
</dbReference>
<evidence type="ECO:0000256" key="3">
    <source>
        <dbReference type="ARBA" id="ARBA00022475"/>
    </source>
</evidence>
<evidence type="ECO:0000256" key="1">
    <source>
        <dbReference type="ARBA" id="ARBA00004651"/>
    </source>
</evidence>
<gene>
    <name evidence="10" type="ORF">CTAYLR_006731</name>
</gene>
<keyword evidence="3" id="KW-1003">Cell membrane</keyword>
<feature type="transmembrane region" description="Helical" evidence="8">
    <location>
        <begin position="783"/>
        <end position="806"/>
    </location>
</feature>
<feature type="transmembrane region" description="Helical" evidence="8">
    <location>
        <begin position="275"/>
        <end position="296"/>
    </location>
</feature>
<protein>
    <recommendedName>
        <fullName evidence="9">Membrane transport protein MMPL domain-containing protein</fullName>
    </recommendedName>
</protein>
<feature type="domain" description="Membrane transport protein MMPL" evidence="9">
    <location>
        <begin position="574"/>
        <end position="818"/>
    </location>
</feature>
<dbReference type="Proteomes" id="UP001230188">
    <property type="component" value="Unassembled WGS sequence"/>
</dbReference>
<dbReference type="PANTHER" id="PTHR33406:SF6">
    <property type="entry name" value="MEMBRANE PROTEIN YDGH-RELATED"/>
    <property type="match status" value="1"/>
</dbReference>
<evidence type="ECO:0000256" key="7">
    <source>
        <dbReference type="SAM" id="MobiDB-lite"/>
    </source>
</evidence>
<feature type="compositionally biased region" description="Pro residues" evidence="7">
    <location>
        <begin position="844"/>
        <end position="860"/>
    </location>
</feature>
<reference evidence="10" key="1">
    <citation type="submission" date="2023-01" db="EMBL/GenBank/DDBJ databases">
        <title>Metagenome sequencing of chrysophaentin producing Chrysophaeum taylorii.</title>
        <authorList>
            <person name="Davison J."/>
            <person name="Bewley C."/>
        </authorList>
    </citation>
    <scope>NUCLEOTIDE SEQUENCE</scope>
    <source>
        <strain evidence="10">NIES-1699</strain>
    </source>
</reference>
<dbReference type="InterPro" id="IPR004869">
    <property type="entry name" value="MMPL_dom"/>
</dbReference>
<evidence type="ECO:0000313" key="10">
    <source>
        <dbReference type="EMBL" id="KAJ8601504.1"/>
    </source>
</evidence>
<dbReference type="Pfam" id="PF03176">
    <property type="entry name" value="MMPL"/>
    <property type="match status" value="2"/>
</dbReference>
<feature type="transmembrane region" description="Helical" evidence="8">
    <location>
        <begin position="709"/>
        <end position="733"/>
    </location>
</feature>
<feature type="region of interest" description="Disordered" evidence="7">
    <location>
        <begin position="396"/>
        <end position="422"/>
    </location>
</feature>
<sequence length="860" mass="93655">MGSSVVEEIAAKWAFATRRLRWVIVLASLGVLGTYSIAIKLLERANGDFALMKGTKSRRASMEVEKTFPSLARTQSMVVLVESEVPLGSLPNYCEWELSLVSAINAEYSCEASSSSTCFLRSVESWCALDAAGATPLGVDFVSPPGMTLVNATRALVSVTYSGRKSTTKRFRLNHWVDRRAKSLRDELGLGGLLELSTTGFDRLEEAGVDGTKKDLGNVDTRSLPLALVVMACTLGNLALLVVPLAAILCATVLEFTIMSMVSTTYQIVSFAPSVMMSLTLALSFDYSLFFCSRYLEARALSRPPEDRVRDVLESAGHTVVVSGTTLVACFLGLLCFPDRVLRGLAISVSVGLGAAMLFTLTLTPAILHIAGEELCGAQDKLNAFVRRRLYRVATRRHGPPDEDEDESYYEPLDDRKAPPKKPNAWERLTRYLWDDRRIAFGVVCGVVALSAPACRYCFDLRILADNALVAPATSAPAHAYERVERHFGGGAVAPYYLLFKGNTTTNMLSQSSLDYMDTVLFGFVTNATDRPAGPLDIVSLARLDGRKLTTQDYEACFANASSNPAVCPSLNILVAEYLTADRSSALAEIVLSGDAYATSGFDWIEDARRALHRAPARDDLYLDGVAAQYRDIIQTLYASFPIVVAATLAIVFVLLAISFSSVAAPLRSVAALCLTLSWTFGTAVLVYQRHNFFKAAPFFSTRGRGSGVHWLAPLVCFSIVVGLALDYDVFLLARVHEYRFLRGLDDRDALLAAVSRTGLIITSAGLIMAIAFSGLFLSTCTILNQCAWLLVCAVLYDTFVIRTLFMPSLLSLSREYAWWPTKPPLPTHDDQNDPAAGPRCSETPPPPLLDPPSSPPNLV</sequence>
<feature type="transmembrane region" description="Helical" evidence="8">
    <location>
        <begin position="20"/>
        <end position="42"/>
    </location>
</feature>
<feature type="domain" description="Membrane transport protein MMPL" evidence="9">
    <location>
        <begin position="195"/>
        <end position="397"/>
    </location>
</feature>
<feature type="transmembrane region" description="Helical" evidence="8">
    <location>
        <begin position="637"/>
        <end position="658"/>
    </location>
</feature>
<feature type="transmembrane region" description="Helical" evidence="8">
    <location>
        <begin position="754"/>
        <end position="777"/>
    </location>
</feature>